<evidence type="ECO:0000313" key="1">
    <source>
        <dbReference type="EMBL" id="CAK0875473.1"/>
    </source>
</evidence>
<name>A0ABN9VTW4_9DINO</name>
<reference evidence="1" key="1">
    <citation type="submission" date="2023-10" db="EMBL/GenBank/DDBJ databases">
        <authorList>
            <person name="Chen Y."/>
            <person name="Shah S."/>
            <person name="Dougan E. K."/>
            <person name="Thang M."/>
            <person name="Chan C."/>
        </authorList>
    </citation>
    <scope>NUCLEOTIDE SEQUENCE [LARGE SCALE GENOMIC DNA]</scope>
</reference>
<sequence>MRTLLCQWPSRHTTPTFLRVAVGIGRCSSGTSLRALSASAWRGMRAGFCQWPSPHTTPTFLRVAVHVGSCSSGTSLLALSASAWRGMRTGFGQWFGQWPSRHTTPTFLRVAVQMGRCSSGTSLLALSASASGGMRAGFCQWPSRHTTPTFLRVAVHVGSCSSGTSLLALSASAWRGMRTGFGQWFGQWPSRHTTPTFLRVAVQMGRCSSGTSLLALSASASGGMRAGLGQWPSRHTTPTFLRVAVKMGRCSSGTSLRALSASACGSSDGKIVLCGAPVVNIILSVRFDVDSFSPYAAHVTEFLRKVYNVRVYNPNNFNKRYCGHDGCCVLSYGCQIAFDPTQTPTNSDCWQSSYRWHCEGRGSWCRANLPVVMLAIVEDGVLGPGQKTEKRMAEQMGIQRLEVHTKKLYIGQLGGAELDKALLDVANLLRGLKFI</sequence>
<protein>
    <submittedName>
        <fullName evidence="1">Uncharacterized protein</fullName>
    </submittedName>
</protein>
<keyword evidence="2" id="KW-1185">Reference proteome</keyword>
<dbReference type="EMBL" id="CAUYUJ010017516">
    <property type="protein sequence ID" value="CAK0875473.1"/>
    <property type="molecule type" value="Genomic_DNA"/>
</dbReference>
<dbReference type="Proteomes" id="UP001189429">
    <property type="component" value="Unassembled WGS sequence"/>
</dbReference>
<accession>A0ABN9VTW4</accession>
<gene>
    <name evidence="1" type="ORF">PCOR1329_LOCUS60140</name>
</gene>
<organism evidence="1 2">
    <name type="scientific">Prorocentrum cordatum</name>
    <dbReference type="NCBI Taxonomy" id="2364126"/>
    <lineage>
        <taxon>Eukaryota</taxon>
        <taxon>Sar</taxon>
        <taxon>Alveolata</taxon>
        <taxon>Dinophyceae</taxon>
        <taxon>Prorocentrales</taxon>
        <taxon>Prorocentraceae</taxon>
        <taxon>Prorocentrum</taxon>
    </lineage>
</organism>
<proteinExistence type="predicted"/>
<comment type="caution">
    <text evidence="1">The sequence shown here is derived from an EMBL/GenBank/DDBJ whole genome shotgun (WGS) entry which is preliminary data.</text>
</comment>
<evidence type="ECO:0000313" key="2">
    <source>
        <dbReference type="Proteomes" id="UP001189429"/>
    </source>
</evidence>